<organism evidence="6 7">
    <name type="scientific">Candidatus Doudnabacteria bacterium CG10_big_fil_rev_8_21_14_0_10_42_18</name>
    <dbReference type="NCBI Taxonomy" id="1974552"/>
    <lineage>
        <taxon>Bacteria</taxon>
        <taxon>Candidatus Doudnaibacteriota</taxon>
    </lineage>
</organism>
<proteinExistence type="inferred from homology"/>
<gene>
    <name evidence="5" type="primary">rlmH</name>
    <name evidence="6" type="ORF">COT92_00515</name>
</gene>
<keyword evidence="5" id="KW-0698">rRNA processing</keyword>
<evidence type="ECO:0000256" key="4">
    <source>
        <dbReference type="ARBA" id="ARBA00038303"/>
    </source>
</evidence>
<evidence type="ECO:0000256" key="3">
    <source>
        <dbReference type="ARBA" id="ARBA00022691"/>
    </source>
</evidence>
<comment type="similarity">
    <text evidence="4 5">Belongs to the RNA methyltransferase RlmH family.</text>
</comment>
<comment type="caution">
    <text evidence="6">The sequence shown here is derived from an EMBL/GenBank/DDBJ whole genome shotgun (WGS) entry which is preliminary data.</text>
</comment>
<sequence length="156" mass="17909">MLKIKIIALGKFKEQAYKELENEFLKRLSPFAKVKVVELSEVPYRKNEDLDRVKEKETESIIKNLPEDGIIILLEEKGTIRGSLEFAKFLERVGGIGREMVFVIGSGIGLHESLKQYSNYSISLSPLTFPHNLARVILEEQIYRATTILKGKEYHK</sequence>
<dbReference type="InterPro" id="IPR029028">
    <property type="entry name" value="Alpha/beta_knot_MTases"/>
</dbReference>
<accession>A0A2H0VBT0</accession>
<comment type="subcellular location">
    <subcellularLocation>
        <location evidence="5">Cytoplasm</location>
    </subcellularLocation>
</comment>
<evidence type="ECO:0000256" key="1">
    <source>
        <dbReference type="ARBA" id="ARBA00022603"/>
    </source>
</evidence>
<dbReference type="EC" id="2.1.1.177" evidence="5"/>
<dbReference type="HAMAP" id="MF_00658">
    <property type="entry name" value="23SrRNA_methyltr_H"/>
    <property type="match status" value="1"/>
</dbReference>
<comment type="catalytic activity">
    <reaction evidence="5">
        <text>pseudouridine(1915) in 23S rRNA + S-adenosyl-L-methionine = N(3)-methylpseudouridine(1915) in 23S rRNA + S-adenosyl-L-homocysteine + H(+)</text>
        <dbReference type="Rhea" id="RHEA:42752"/>
        <dbReference type="Rhea" id="RHEA-COMP:10221"/>
        <dbReference type="Rhea" id="RHEA-COMP:10222"/>
        <dbReference type="ChEBI" id="CHEBI:15378"/>
        <dbReference type="ChEBI" id="CHEBI:57856"/>
        <dbReference type="ChEBI" id="CHEBI:59789"/>
        <dbReference type="ChEBI" id="CHEBI:65314"/>
        <dbReference type="ChEBI" id="CHEBI:74486"/>
        <dbReference type="EC" id="2.1.1.177"/>
    </reaction>
</comment>
<dbReference type="PANTHER" id="PTHR33603:SF1">
    <property type="entry name" value="RIBOSOMAL RNA LARGE SUBUNIT METHYLTRANSFERASE H"/>
    <property type="match status" value="1"/>
</dbReference>
<protein>
    <recommendedName>
        <fullName evidence="5">Ribosomal RNA large subunit methyltransferase H</fullName>
        <ecNumber evidence="5">2.1.1.177</ecNumber>
    </recommendedName>
    <alternativeName>
        <fullName evidence="5">23S rRNA (pseudouridine1915-N3)-methyltransferase</fullName>
    </alternativeName>
    <alternativeName>
        <fullName evidence="5">23S rRNA m3Psi1915 methyltransferase</fullName>
    </alternativeName>
    <alternativeName>
        <fullName evidence="5">rRNA (pseudouridine-N3-)-methyltransferase RlmH</fullName>
    </alternativeName>
</protein>
<keyword evidence="2 5" id="KW-0808">Transferase</keyword>
<evidence type="ECO:0000256" key="2">
    <source>
        <dbReference type="ARBA" id="ARBA00022679"/>
    </source>
</evidence>
<reference evidence="7" key="1">
    <citation type="submission" date="2017-09" db="EMBL/GenBank/DDBJ databases">
        <title>Depth-based differentiation of microbial function through sediment-hosted aquifers and enrichment of novel symbionts in the deep terrestrial subsurface.</title>
        <authorList>
            <person name="Probst A.J."/>
            <person name="Ladd B."/>
            <person name="Jarett J.K."/>
            <person name="Geller-Mcgrath D.E."/>
            <person name="Sieber C.M.K."/>
            <person name="Emerson J.B."/>
            <person name="Anantharaman K."/>
            <person name="Thomas B.C."/>
            <person name="Malmstrom R."/>
            <person name="Stieglmeier M."/>
            <person name="Klingl A."/>
            <person name="Woyke T."/>
            <person name="Ryan C.M."/>
            <person name="Banfield J.F."/>
        </authorList>
    </citation>
    <scope>NUCLEOTIDE SEQUENCE [LARGE SCALE GENOMIC DNA]</scope>
</reference>
<dbReference type="Gene3D" id="3.40.1280.10">
    <property type="match status" value="1"/>
</dbReference>
<dbReference type="AlphaFoldDB" id="A0A2H0VBT0"/>
<feature type="binding site" evidence="5">
    <location>
        <begin position="124"/>
        <end position="129"/>
    </location>
    <ligand>
        <name>S-adenosyl-L-methionine</name>
        <dbReference type="ChEBI" id="CHEBI:59789"/>
    </ligand>
</feature>
<dbReference type="EMBL" id="PFAK01000007">
    <property type="protein sequence ID" value="PIR96543.1"/>
    <property type="molecule type" value="Genomic_DNA"/>
</dbReference>
<keyword evidence="3 5" id="KW-0949">S-adenosyl-L-methionine</keyword>
<feature type="binding site" evidence="5">
    <location>
        <position position="105"/>
    </location>
    <ligand>
        <name>S-adenosyl-L-methionine</name>
        <dbReference type="ChEBI" id="CHEBI:59789"/>
    </ligand>
</feature>
<dbReference type="InterPro" id="IPR003742">
    <property type="entry name" value="RlmH-like"/>
</dbReference>
<evidence type="ECO:0000313" key="7">
    <source>
        <dbReference type="Proteomes" id="UP000230922"/>
    </source>
</evidence>
<dbReference type="InterPro" id="IPR029026">
    <property type="entry name" value="tRNA_m1G_MTases_N"/>
</dbReference>
<comment type="subunit">
    <text evidence="5">Homodimer.</text>
</comment>
<name>A0A2H0VBT0_9BACT</name>
<keyword evidence="1 5" id="KW-0489">Methyltransferase</keyword>
<feature type="binding site" evidence="5">
    <location>
        <position position="74"/>
    </location>
    <ligand>
        <name>S-adenosyl-L-methionine</name>
        <dbReference type="ChEBI" id="CHEBI:59789"/>
    </ligand>
</feature>
<dbReference type="Pfam" id="PF02590">
    <property type="entry name" value="SPOUT_MTase"/>
    <property type="match status" value="1"/>
</dbReference>
<keyword evidence="5" id="KW-0963">Cytoplasm</keyword>
<evidence type="ECO:0000256" key="5">
    <source>
        <dbReference type="HAMAP-Rule" id="MF_00658"/>
    </source>
</evidence>
<dbReference type="PANTHER" id="PTHR33603">
    <property type="entry name" value="METHYLTRANSFERASE"/>
    <property type="match status" value="1"/>
</dbReference>
<dbReference type="PIRSF" id="PIRSF004505">
    <property type="entry name" value="MT_bac"/>
    <property type="match status" value="1"/>
</dbReference>
<dbReference type="Proteomes" id="UP000230922">
    <property type="component" value="Unassembled WGS sequence"/>
</dbReference>
<comment type="function">
    <text evidence="5">Specifically methylates the pseudouridine at position 1915 (m3Psi1915) in 23S rRNA.</text>
</comment>
<dbReference type="SUPFAM" id="SSF75217">
    <property type="entry name" value="alpha/beta knot"/>
    <property type="match status" value="1"/>
</dbReference>
<dbReference type="GO" id="GO:0005737">
    <property type="term" value="C:cytoplasm"/>
    <property type="evidence" value="ECO:0007669"/>
    <property type="project" value="UniProtKB-SubCell"/>
</dbReference>
<evidence type="ECO:0000313" key="6">
    <source>
        <dbReference type="EMBL" id="PIR96543.1"/>
    </source>
</evidence>
<dbReference type="GO" id="GO:0070038">
    <property type="term" value="F:rRNA (pseudouridine-N3-)-methyltransferase activity"/>
    <property type="evidence" value="ECO:0007669"/>
    <property type="project" value="UniProtKB-UniRule"/>
</dbReference>
<dbReference type="CDD" id="cd18081">
    <property type="entry name" value="RlmH-like"/>
    <property type="match status" value="1"/>
</dbReference>